<dbReference type="Proteomes" id="UP000289794">
    <property type="component" value="Chromosome"/>
</dbReference>
<dbReference type="EMBL" id="CP035945">
    <property type="protein sequence ID" value="QBE97218.1"/>
    <property type="molecule type" value="Genomic_DNA"/>
</dbReference>
<sequence length="142" mass="17138">MFKIRYAIESDKSLWLTYDTHISELELLLKFRDKRGYIICDEDKPIGVLRYNLFLDIIPFLTLLYLDESYRGKGFGRQAMLFWEREMWRFGYKTIMTSTQVDEGAQHFYRKLGYKDRGSLFLDNTSFEQPQEMIMLKDAAWR</sequence>
<dbReference type="Gene3D" id="3.40.630.30">
    <property type="match status" value="1"/>
</dbReference>
<evidence type="ECO:0000313" key="3">
    <source>
        <dbReference type="Proteomes" id="UP000289794"/>
    </source>
</evidence>
<feature type="domain" description="N-acetyltransferase" evidence="1">
    <location>
        <begin position="2"/>
        <end position="140"/>
    </location>
</feature>
<dbReference type="PROSITE" id="PS51186">
    <property type="entry name" value="GNAT"/>
    <property type="match status" value="1"/>
</dbReference>
<proteinExistence type="predicted"/>
<dbReference type="KEGG" id="bpro:PMF13cell1_02772"/>
<dbReference type="SUPFAM" id="SSF55729">
    <property type="entry name" value="Acyl-CoA N-acyltransferases (Nat)"/>
    <property type="match status" value="1"/>
</dbReference>
<dbReference type="InterPro" id="IPR016181">
    <property type="entry name" value="Acyl_CoA_acyltransferase"/>
</dbReference>
<reference evidence="2 3" key="1">
    <citation type="submission" date="2019-01" db="EMBL/GenBank/DDBJ databases">
        <title>PMF-metabolizing Aryl O-demethylase.</title>
        <authorList>
            <person name="Kim M."/>
        </authorList>
    </citation>
    <scope>NUCLEOTIDE SEQUENCE [LARGE SCALE GENOMIC DNA]</scope>
    <source>
        <strain evidence="2 3">PMF1</strain>
    </source>
</reference>
<dbReference type="CDD" id="cd04301">
    <property type="entry name" value="NAT_SF"/>
    <property type="match status" value="1"/>
</dbReference>
<evidence type="ECO:0000313" key="2">
    <source>
        <dbReference type="EMBL" id="QBE97218.1"/>
    </source>
</evidence>
<evidence type="ECO:0000259" key="1">
    <source>
        <dbReference type="PROSITE" id="PS51186"/>
    </source>
</evidence>
<accession>A0A4V0Z7L5</accession>
<name>A0A4V0Z7L5_9FIRM</name>
<dbReference type="RefSeq" id="WP_130181073.1">
    <property type="nucleotide sequence ID" value="NZ_CP035945.1"/>
</dbReference>
<dbReference type="InterPro" id="IPR000182">
    <property type="entry name" value="GNAT_dom"/>
</dbReference>
<dbReference type="Pfam" id="PF00583">
    <property type="entry name" value="Acetyltransf_1"/>
    <property type="match status" value="1"/>
</dbReference>
<dbReference type="AlphaFoldDB" id="A0A4V0Z7L5"/>
<organism evidence="2 3">
    <name type="scientific">Blautia producta</name>
    <dbReference type="NCBI Taxonomy" id="33035"/>
    <lineage>
        <taxon>Bacteria</taxon>
        <taxon>Bacillati</taxon>
        <taxon>Bacillota</taxon>
        <taxon>Clostridia</taxon>
        <taxon>Lachnospirales</taxon>
        <taxon>Lachnospiraceae</taxon>
        <taxon>Blautia</taxon>
    </lineage>
</organism>
<gene>
    <name evidence="2" type="ORF">PMF13cell1_02772</name>
</gene>
<dbReference type="GO" id="GO:0016747">
    <property type="term" value="F:acyltransferase activity, transferring groups other than amino-acyl groups"/>
    <property type="evidence" value="ECO:0007669"/>
    <property type="project" value="InterPro"/>
</dbReference>
<protein>
    <recommendedName>
        <fullName evidence="1">N-acetyltransferase domain-containing protein</fullName>
    </recommendedName>
</protein>